<dbReference type="PANTHER" id="PTHR10502">
    <property type="entry name" value="ANNEXIN"/>
    <property type="match status" value="1"/>
</dbReference>
<proteinExistence type="predicted"/>
<dbReference type="FunFam" id="1.10.220.10:FF:000014">
    <property type="entry name" value="annexin D4"/>
    <property type="match status" value="1"/>
</dbReference>
<dbReference type="AlphaFoldDB" id="A0A803MYD2"/>
<evidence type="ECO:0000313" key="7">
    <source>
        <dbReference type="Proteomes" id="UP000596660"/>
    </source>
</evidence>
<dbReference type="FunFam" id="1.10.220.10:FF:000006">
    <property type="entry name" value="Annexin"/>
    <property type="match status" value="1"/>
</dbReference>
<dbReference type="Gene3D" id="1.10.220.10">
    <property type="entry name" value="Annexin"/>
    <property type="match status" value="3"/>
</dbReference>
<protein>
    <submittedName>
        <fullName evidence="6">Uncharacterized protein</fullName>
    </submittedName>
</protein>
<keyword evidence="7" id="KW-1185">Reference proteome</keyword>
<dbReference type="InterPro" id="IPR037104">
    <property type="entry name" value="Annexin_sf"/>
</dbReference>
<evidence type="ECO:0000256" key="3">
    <source>
        <dbReference type="ARBA" id="ARBA00022837"/>
    </source>
</evidence>
<keyword evidence="1" id="KW-0479">Metal-binding</keyword>
<dbReference type="EnsemblPlants" id="AUR62037212-RA">
    <property type="protein sequence ID" value="AUR62037212-RA:cds"/>
    <property type="gene ID" value="AUR62037212"/>
</dbReference>
<name>A0A803MYD2_CHEQI</name>
<dbReference type="Proteomes" id="UP000596660">
    <property type="component" value="Unplaced"/>
</dbReference>
<dbReference type="Pfam" id="PF00191">
    <property type="entry name" value="Annexin"/>
    <property type="match status" value="3"/>
</dbReference>
<dbReference type="GO" id="GO:0005737">
    <property type="term" value="C:cytoplasm"/>
    <property type="evidence" value="ECO:0007669"/>
    <property type="project" value="TreeGrafter"/>
</dbReference>
<dbReference type="GO" id="GO:0009651">
    <property type="term" value="P:response to salt stress"/>
    <property type="evidence" value="ECO:0007669"/>
    <property type="project" value="EnsemblPlants"/>
</dbReference>
<keyword evidence="3" id="KW-0106">Calcium</keyword>
<dbReference type="GO" id="GO:0005509">
    <property type="term" value="F:calcium ion binding"/>
    <property type="evidence" value="ECO:0007669"/>
    <property type="project" value="InterPro"/>
</dbReference>
<evidence type="ECO:0000256" key="2">
    <source>
        <dbReference type="ARBA" id="ARBA00022737"/>
    </source>
</evidence>
<dbReference type="KEGG" id="cqi:110716355"/>
<reference evidence="6" key="1">
    <citation type="journal article" date="2017" name="Nature">
        <title>The genome of Chenopodium quinoa.</title>
        <authorList>
            <person name="Jarvis D.E."/>
            <person name="Ho Y.S."/>
            <person name="Lightfoot D.J."/>
            <person name="Schmoeckel S.M."/>
            <person name="Li B."/>
            <person name="Borm T.J.A."/>
            <person name="Ohyanagi H."/>
            <person name="Mineta K."/>
            <person name="Michell C.T."/>
            <person name="Saber N."/>
            <person name="Kharbatia N.M."/>
            <person name="Rupper R.R."/>
            <person name="Sharp A.R."/>
            <person name="Dally N."/>
            <person name="Boughton B.A."/>
            <person name="Woo Y.H."/>
            <person name="Gao G."/>
            <person name="Schijlen E.G.W.M."/>
            <person name="Guo X."/>
            <person name="Momin A.A."/>
            <person name="Negrao S."/>
            <person name="Al-Babili S."/>
            <person name="Gehring C."/>
            <person name="Roessner U."/>
            <person name="Jung C."/>
            <person name="Murphy K."/>
            <person name="Arold S.T."/>
            <person name="Gojobori T."/>
            <person name="van der Linden C.G."/>
            <person name="van Loo E.N."/>
            <person name="Jellen E.N."/>
            <person name="Maughan P.J."/>
            <person name="Tester M."/>
        </authorList>
    </citation>
    <scope>NUCLEOTIDE SEQUENCE [LARGE SCALE GENOMIC DNA]</scope>
    <source>
        <strain evidence="6">cv. PI 614886</strain>
    </source>
</reference>
<dbReference type="GO" id="GO:0009737">
    <property type="term" value="P:response to abscisic acid"/>
    <property type="evidence" value="ECO:0007669"/>
    <property type="project" value="EnsemblPlants"/>
</dbReference>
<dbReference type="OrthoDB" id="37886at2759"/>
<keyword evidence="5" id="KW-0111">Calcium/phospholipid-binding</keyword>
<dbReference type="GO" id="GO:0005544">
    <property type="term" value="F:calcium-dependent phospholipid binding"/>
    <property type="evidence" value="ECO:0007669"/>
    <property type="project" value="UniProtKB-KW"/>
</dbReference>
<gene>
    <name evidence="6" type="primary">LOC110738361</name>
</gene>
<keyword evidence="4" id="KW-0041">Annexin</keyword>
<sequence length="313" mass="35559">MADISLDHEVVTKAFSGLGVDEKALISTVGRWQHDHKNSFRKSSPNHFLADNERQFEKWNEKQVELIKHEVLRFKSALVLWTMHPWERDARLLKEALTKGPQGYSLVIEIACTRSSEELLGARKAYHSLFDSSVEEDVASHAYGHERKFLVALVSAYRYEGTRVHDGTAKSEAEALHHAFKTIHPIEDEEVVRILCTRSKPHLTAIFRHYKELFGKELNEDLHGNPSLKVALECLVVPAVYFSEALDAAMRKGADEFTQEALTRVIVSQADGNMEEIKAAYQKRFGIPLSEKIEETCLGNFKEFLLTLVARGE</sequence>
<accession>A0A803MYD2</accession>
<organism evidence="6 7">
    <name type="scientific">Chenopodium quinoa</name>
    <name type="common">Quinoa</name>
    <dbReference type="NCBI Taxonomy" id="63459"/>
    <lineage>
        <taxon>Eukaryota</taxon>
        <taxon>Viridiplantae</taxon>
        <taxon>Streptophyta</taxon>
        <taxon>Embryophyta</taxon>
        <taxon>Tracheophyta</taxon>
        <taxon>Spermatophyta</taxon>
        <taxon>Magnoliopsida</taxon>
        <taxon>eudicotyledons</taxon>
        <taxon>Gunneridae</taxon>
        <taxon>Pentapetalae</taxon>
        <taxon>Caryophyllales</taxon>
        <taxon>Chenopodiaceae</taxon>
        <taxon>Chenopodioideae</taxon>
        <taxon>Atripliceae</taxon>
        <taxon>Chenopodium</taxon>
    </lineage>
</organism>
<dbReference type="GO" id="GO:0009414">
    <property type="term" value="P:response to water deprivation"/>
    <property type="evidence" value="ECO:0007669"/>
    <property type="project" value="EnsemblPlants"/>
</dbReference>
<dbReference type="PANTHER" id="PTHR10502:SF196">
    <property type="entry name" value="ANNEXIN D4"/>
    <property type="match status" value="1"/>
</dbReference>
<dbReference type="SUPFAM" id="SSF47874">
    <property type="entry name" value="Annexin"/>
    <property type="match status" value="1"/>
</dbReference>
<dbReference type="GO" id="GO:0005886">
    <property type="term" value="C:plasma membrane"/>
    <property type="evidence" value="ECO:0007669"/>
    <property type="project" value="TreeGrafter"/>
</dbReference>
<evidence type="ECO:0000256" key="4">
    <source>
        <dbReference type="ARBA" id="ARBA00023216"/>
    </source>
</evidence>
<dbReference type="SMART" id="SM00335">
    <property type="entry name" value="ANX"/>
    <property type="match status" value="3"/>
</dbReference>
<evidence type="ECO:0000313" key="6">
    <source>
        <dbReference type="EnsemblPlants" id="AUR62037212-RA:cds"/>
    </source>
</evidence>
<dbReference type="GO" id="GO:0001786">
    <property type="term" value="F:phosphatidylserine binding"/>
    <property type="evidence" value="ECO:0007669"/>
    <property type="project" value="TreeGrafter"/>
</dbReference>
<dbReference type="GO" id="GO:0009409">
    <property type="term" value="P:response to cold"/>
    <property type="evidence" value="ECO:0007669"/>
    <property type="project" value="EnsemblPlants"/>
</dbReference>
<dbReference type="SMR" id="A0A803MYD2"/>
<dbReference type="InterPro" id="IPR018502">
    <property type="entry name" value="Annexin_repeat"/>
</dbReference>
<dbReference type="PROSITE" id="PS51897">
    <property type="entry name" value="ANNEXIN_2"/>
    <property type="match status" value="2"/>
</dbReference>
<evidence type="ECO:0000256" key="1">
    <source>
        <dbReference type="ARBA" id="ARBA00022723"/>
    </source>
</evidence>
<evidence type="ECO:0000256" key="5">
    <source>
        <dbReference type="ARBA" id="ARBA00023302"/>
    </source>
</evidence>
<dbReference type="GO" id="GO:0009408">
    <property type="term" value="P:response to heat"/>
    <property type="evidence" value="ECO:0007669"/>
    <property type="project" value="EnsemblPlants"/>
</dbReference>
<dbReference type="InterPro" id="IPR001464">
    <property type="entry name" value="Annexin"/>
</dbReference>
<keyword evidence="2" id="KW-0677">Repeat</keyword>
<dbReference type="PRINTS" id="PR00196">
    <property type="entry name" value="ANNEXIN"/>
</dbReference>
<dbReference type="OMA" id="ILHPWER"/>
<reference evidence="6" key="2">
    <citation type="submission" date="2021-03" db="UniProtKB">
        <authorList>
            <consortium name="EnsemblPlants"/>
        </authorList>
    </citation>
    <scope>IDENTIFICATION</scope>
</reference>
<dbReference type="Gramene" id="AUR62037212-RA">
    <property type="protein sequence ID" value="AUR62037212-RA:cds"/>
    <property type="gene ID" value="AUR62037212"/>
</dbReference>